<dbReference type="GO" id="GO:0005829">
    <property type="term" value="C:cytosol"/>
    <property type="evidence" value="ECO:0007669"/>
    <property type="project" value="TreeGrafter"/>
</dbReference>
<comment type="function">
    <text evidence="4">Isomerase that catalyzes the conversion of deoxy-ribose 1-phosphate (dRib-1-P) and ribose 1-phosphate (Rib-1-P) to deoxy-ribose 5-phosphate (dRib-5-P) and ribose 5-phosphate (Rib-5-P), respectively.</text>
</comment>
<feature type="binding site" evidence="4">
    <location>
        <position position="345"/>
    </location>
    <ligand>
        <name>Mn(2+)</name>
        <dbReference type="ChEBI" id="CHEBI:29035"/>
        <label>1</label>
    </ligand>
</feature>
<feature type="binding site" evidence="4">
    <location>
        <position position="357"/>
    </location>
    <ligand>
        <name>Mn(2+)</name>
        <dbReference type="ChEBI" id="CHEBI:29035"/>
        <label>2</label>
    </ligand>
</feature>
<dbReference type="Pfam" id="PF01676">
    <property type="entry name" value="Metalloenzyme"/>
    <property type="match status" value="1"/>
</dbReference>
<dbReference type="HAMAP" id="MF_00740">
    <property type="entry name" value="Phosphopentomut"/>
    <property type="match status" value="1"/>
</dbReference>
<dbReference type="AlphaFoldDB" id="A0A916VVC5"/>
<evidence type="ECO:0000259" key="6">
    <source>
        <dbReference type="Pfam" id="PF01676"/>
    </source>
</evidence>
<dbReference type="OrthoDB" id="9769930at2"/>
<keyword evidence="8" id="KW-1185">Reference proteome</keyword>
<feature type="binding site" evidence="4">
    <location>
        <position position="309"/>
    </location>
    <ligand>
        <name>Mn(2+)</name>
        <dbReference type="ChEBI" id="CHEBI:29035"/>
        <label>2</label>
    </ligand>
</feature>
<dbReference type="EMBL" id="BMKB01000001">
    <property type="protein sequence ID" value="GGA39816.1"/>
    <property type="molecule type" value="Genomic_DNA"/>
</dbReference>
<dbReference type="GO" id="GO:0043094">
    <property type="term" value="P:metabolic compound salvage"/>
    <property type="evidence" value="ECO:0007669"/>
    <property type="project" value="UniProtKB-UniRule"/>
</dbReference>
<dbReference type="GO" id="GO:0008973">
    <property type="term" value="F:phosphopentomutase activity"/>
    <property type="evidence" value="ECO:0007669"/>
    <property type="project" value="UniProtKB-UniRule"/>
</dbReference>
<comment type="catalytic activity">
    <reaction evidence="4">
        <text>alpha-D-ribose 1-phosphate = D-ribose 5-phosphate</text>
        <dbReference type="Rhea" id="RHEA:18793"/>
        <dbReference type="ChEBI" id="CHEBI:57720"/>
        <dbReference type="ChEBI" id="CHEBI:78346"/>
        <dbReference type="EC" id="5.4.2.7"/>
    </reaction>
</comment>
<dbReference type="GO" id="GO:0006018">
    <property type="term" value="P:2-deoxyribose 1-phosphate catabolic process"/>
    <property type="evidence" value="ECO:0007669"/>
    <property type="project" value="UniProtKB-UniRule"/>
</dbReference>
<dbReference type="NCBIfam" id="NF003766">
    <property type="entry name" value="PRK05362.1"/>
    <property type="match status" value="1"/>
</dbReference>
<dbReference type="PIRSF" id="PIRSF001491">
    <property type="entry name" value="Ppentomutase"/>
    <property type="match status" value="1"/>
</dbReference>
<dbReference type="RefSeq" id="WP_127073317.1">
    <property type="nucleotide sequence ID" value="NZ_BMKB01000001.1"/>
</dbReference>
<name>A0A916VVC5_9HYPH</name>
<dbReference type="PANTHER" id="PTHR21110">
    <property type="entry name" value="PHOSPHOPENTOMUTASE"/>
    <property type="match status" value="1"/>
</dbReference>
<evidence type="ECO:0000256" key="4">
    <source>
        <dbReference type="HAMAP-Rule" id="MF_00740"/>
    </source>
</evidence>
<keyword evidence="4" id="KW-0963">Cytoplasm</keyword>
<comment type="catalytic activity">
    <reaction evidence="4">
        <text>2-deoxy-alpha-D-ribose 1-phosphate = 2-deoxy-D-ribose 5-phosphate</text>
        <dbReference type="Rhea" id="RHEA:27658"/>
        <dbReference type="ChEBI" id="CHEBI:57259"/>
        <dbReference type="ChEBI" id="CHEBI:62877"/>
        <dbReference type="EC" id="5.4.2.7"/>
    </reaction>
</comment>
<evidence type="ECO:0000313" key="7">
    <source>
        <dbReference type="EMBL" id="GGA39816.1"/>
    </source>
</evidence>
<evidence type="ECO:0000313" key="8">
    <source>
        <dbReference type="Proteomes" id="UP000596977"/>
    </source>
</evidence>
<keyword evidence="3 4" id="KW-0464">Manganese</keyword>
<gene>
    <name evidence="4 7" type="primary">deoB</name>
    <name evidence="7" type="ORF">GCM10011499_06580</name>
</gene>
<dbReference type="GO" id="GO:0009117">
    <property type="term" value="P:nucleotide metabolic process"/>
    <property type="evidence" value="ECO:0007669"/>
    <property type="project" value="UniProtKB-UniRule"/>
</dbReference>
<dbReference type="SUPFAM" id="SSF53649">
    <property type="entry name" value="Alkaline phosphatase-like"/>
    <property type="match status" value="1"/>
</dbReference>
<dbReference type="GO" id="GO:0030145">
    <property type="term" value="F:manganese ion binding"/>
    <property type="evidence" value="ECO:0007669"/>
    <property type="project" value="UniProtKB-UniRule"/>
</dbReference>
<dbReference type="Gene3D" id="3.30.70.1250">
    <property type="entry name" value="Phosphopentomutase"/>
    <property type="match status" value="1"/>
</dbReference>
<organism evidence="7 8">
    <name type="scientific">Pelagibacterium lentulum</name>
    <dbReference type="NCBI Taxonomy" id="2029865"/>
    <lineage>
        <taxon>Bacteria</taxon>
        <taxon>Pseudomonadati</taxon>
        <taxon>Pseudomonadota</taxon>
        <taxon>Alphaproteobacteria</taxon>
        <taxon>Hyphomicrobiales</taxon>
        <taxon>Devosiaceae</taxon>
        <taxon>Pelagibacterium</taxon>
    </lineage>
</organism>
<feature type="binding site" evidence="4">
    <location>
        <position position="304"/>
    </location>
    <ligand>
        <name>Mn(2+)</name>
        <dbReference type="ChEBI" id="CHEBI:29035"/>
        <label>2</label>
    </ligand>
</feature>
<accession>A0A916VVC5</accession>
<dbReference type="GO" id="GO:0000287">
    <property type="term" value="F:magnesium ion binding"/>
    <property type="evidence" value="ECO:0007669"/>
    <property type="project" value="UniProtKB-UniRule"/>
</dbReference>
<comment type="similarity">
    <text evidence="1 4">Belongs to the phosphopentomutase family.</text>
</comment>
<feature type="binding site" evidence="4">
    <location>
        <position position="346"/>
    </location>
    <ligand>
        <name>Mn(2+)</name>
        <dbReference type="ChEBI" id="CHEBI:29035"/>
        <label>1</label>
    </ligand>
</feature>
<comment type="subcellular location">
    <subcellularLocation>
        <location evidence="4">Cytoplasm</location>
    </subcellularLocation>
</comment>
<dbReference type="EC" id="5.4.2.7" evidence="4 5"/>
<dbReference type="CDD" id="cd16009">
    <property type="entry name" value="PPM"/>
    <property type="match status" value="1"/>
</dbReference>
<sequence>MPRAILCILDSFGIGGAPDAAQFGDEGADTLGHIAQTCADGRGDVPGLRSGPLALPNLDALGLGAAAKLSTGEIPVGLTDQPKGGRWGVGREVSIGKDTPSGHWEIAGVPVPFEWGYFPNENPAFGQDLLDKIYRAAGLEGSLANTHASGTQVIEDFGAESVRSDKPIFYTSVDSVFQIAAHETHFGLERLYELCQTVFRFTAPLRIGRVIARPFVGEDAKSFKRTGNRRDFAIDPPEPTLLDRAKAHDRQVFAIGKVSDIYAGRGVTHKIKASGNMVLFDRTLEALDMAADGALIFTNFVDFDTEFGHRRDPGGYAGALEQFDARLPELIAKLKDDDLLVITADHGNDPTWRGTDHTREQVPILLFSRQLAQGSIGLRPVLSDIGETIAHWLGLPPGPHGTSAL</sequence>
<feature type="binding site" evidence="4">
    <location>
        <position position="10"/>
    </location>
    <ligand>
        <name>Mn(2+)</name>
        <dbReference type="ChEBI" id="CHEBI:29035"/>
        <label>1</label>
    </ligand>
</feature>
<keyword evidence="4" id="KW-0413">Isomerase</keyword>
<dbReference type="Proteomes" id="UP000596977">
    <property type="component" value="Unassembled WGS sequence"/>
</dbReference>
<dbReference type="Gene3D" id="3.40.720.10">
    <property type="entry name" value="Alkaline Phosphatase, subunit A"/>
    <property type="match status" value="1"/>
</dbReference>
<dbReference type="NCBIfam" id="TIGR01696">
    <property type="entry name" value="deoB"/>
    <property type="match status" value="1"/>
</dbReference>
<dbReference type="InterPro" id="IPR024052">
    <property type="entry name" value="Phosphopentomutase_DeoB_cap_sf"/>
</dbReference>
<evidence type="ECO:0000256" key="5">
    <source>
        <dbReference type="NCBIfam" id="TIGR01696"/>
    </source>
</evidence>
<dbReference type="InterPro" id="IPR006124">
    <property type="entry name" value="Metalloenzyme"/>
</dbReference>
<evidence type="ECO:0000256" key="3">
    <source>
        <dbReference type="ARBA" id="ARBA00023211"/>
    </source>
</evidence>
<dbReference type="SUPFAM" id="SSF143856">
    <property type="entry name" value="DeoB insert domain-like"/>
    <property type="match status" value="1"/>
</dbReference>
<dbReference type="InterPro" id="IPR010045">
    <property type="entry name" value="DeoB"/>
</dbReference>
<comment type="caution">
    <text evidence="7">The sequence shown here is derived from an EMBL/GenBank/DDBJ whole genome shotgun (WGS) entry which is preliminary data.</text>
</comment>
<comment type="pathway">
    <text evidence="4">Carbohydrate degradation; 2-deoxy-D-ribose 1-phosphate degradation; D-glyceraldehyde 3-phosphate and acetaldehyde from 2-deoxy-alpha-D-ribose 1-phosphate: step 1/2.</text>
</comment>
<proteinExistence type="inferred from homology"/>
<evidence type="ECO:0000256" key="2">
    <source>
        <dbReference type="ARBA" id="ARBA00022723"/>
    </source>
</evidence>
<dbReference type="InterPro" id="IPR017850">
    <property type="entry name" value="Alkaline_phosphatase_core_sf"/>
</dbReference>
<feature type="domain" description="Metalloenzyme" evidence="6">
    <location>
        <begin position="3"/>
        <end position="396"/>
    </location>
</feature>
<dbReference type="PANTHER" id="PTHR21110:SF0">
    <property type="entry name" value="PHOSPHOPENTOMUTASE"/>
    <property type="match status" value="1"/>
</dbReference>
<evidence type="ECO:0000256" key="1">
    <source>
        <dbReference type="ARBA" id="ARBA00010373"/>
    </source>
</evidence>
<protein>
    <recommendedName>
        <fullName evidence="4 5">Phosphopentomutase</fullName>
        <ecNumber evidence="4 5">5.4.2.7</ecNumber>
    </recommendedName>
    <alternativeName>
        <fullName evidence="4">Phosphodeoxyribomutase</fullName>
    </alternativeName>
</protein>
<comment type="cofactor">
    <cofactor evidence="4">
        <name>Mn(2+)</name>
        <dbReference type="ChEBI" id="CHEBI:29035"/>
    </cofactor>
    <text evidence="4">Binds 2 manganese ions.</text>
</comment>
<keyword evidence="2 4" id="KW-0479">Metal-binding</keyword>
<reference evidence="7 8" key="1">
    <citation type="journal article" date="2014" name="Int. J. Syst. Evol. Microbiol.">
        <title>Complete genome sequence of Corynebacterium casei LMG S-19264T (=DSM 44701T), isolated from a smear-ripened cheese.</title>
        <authorList>
            <consortium name="US DOE Joint Genome Institute (JGI-PGF)"/>
            <person name="Walter F."/>
            <person name="Albersmeier A."/>
            <person name="Kalinowski J."/>
            <person name="Ruckert C."/>
        </authorList>
    </citation>
    <scope>NUCLEOTIDE SEQUENCE [LARGE SCALE GENOMIC DNA]</scope>
    <source>
        <strain evidence="7 8">CGMCC 1.15896</strain>
    </source>
</reference>